<evidence type="ECO:0000259" key="6">
    <source>
        <dbReference type="Pfam" id="PF17802"/>
    </source>
</evidence>
<evidence type="ECO:0000256" key="5">
    <source>
        <dbReference type="SAM" id="Phobius"/>
    </source>
</evidence>
<keyword evidence="8" id="KW-1185">Reference proteome</keyword>
<proteinExistence type="inferred from homology"/>
<dbReference type="EMBL" id="JAFLVT010000017">
    <property type="protein sequence ID" value="MBO0450083.1"/>
    <property type="molecule type" value="Genomic_DNA"/>
</dbReference>
<gene>
    <name evidence="7" type="ORF">JZO76_11180</name>
</gene>
<comment type="similarity">
    <text evidence="1">Belongs to the serine-aspartate repeat-containing protein (SDr) family.</text>
</comment>
<keyword evidence="3" id="KW-0732">Signal</keyword>
<feature type="compositionally biased region" description="Polar residues" evidence="4">
    <location>
        <begin position="183"/>
        <end position="202"/>
    </location>
</feature>
<accession>A0ABS3HAA1</accession>
<evidence type="ECO:0000256" key="4">
    <source>
        <dbReference type="SAM" id="MobiDB-lite"/>
    </source>
</evidence>
<feature type="domain" description="SpaA-like prealbumin fold" evidence="6">
    <location>
        <begin position="779"/>
        <end position="861"/>
    </location>
</feature>
<evidence type="ECO:0000313" key="7">
    <source>
        <dbReference type="EMBL" id="MBO0450083.1"/>
    </source>
</evidence>
<dbReference type="Proteomes" id="UP000664256">
    <property type="component" value="Unassembled WGS sequence"/>
</dbReference>
<keyword evidence="5" id="KW-0472">Membrane</keyword>
<keyword evidence="5" id="KW-1133">Transmembrane helix</keyword>
<comment type="caution">
    <text evidence="7">The sequence shown here is derived from an EMBL/GenBank/DDBJ whole genome shotgun (WGS) entry which is preliminary data.</text>
</comment>
<sequence length="1143" mass="126228">MKKKGIALAVLLTVIAPFIIQLCTGFAQTAAAITLPLANKEYLIMENEIVKVQAKAQSEDQRIIWQIHYEKTTDEVTPYKLKFNFVNGEAAPASNWQNERQWLQETSFTAKNEGTLFVTTPKTQTRLRLYIQADRQDCLETATLQNALKKNALTVDTEKYPTVRIVPDVFTGKDAEEKILTMSQTQTNSLNKSDQNKQSVINDSKEENKINSVKTNETRPTDQLAKRTTRAAVTAKDLIISPDVLANVTVKSAAKENGDGIWTAGVKTVSKPNGTQQTGEKNDYSYYQDAIKTNNRYAQFSKGSGSSVIAYPIEAVKKQIKKNGTGSILQYTDTKNKKVDEVIELNFSEVGFYLDSNSDLKPVGAKVTISNIQIGAGPDWLKWDNNDSLYPWLEFSNNLFSGVLYSFVQGFDIDFEFFVKGDTAKLVNFEKNDNSVFTFASLNGYGKGNLHPSKDAENIAIHEFAGLRNKKAGQLVADSLLSQNEGGKYYATADTGGKFDDHLGAANFNLAAVSFALTGTKQSFTMGSTQGRAWNTFASSQVKKVQQKAPTKTVQPIKQYKKGDAWNEPTGASSGFEQRYWNDLDSYDVKNILPWDLPKNYRQIQHNAETGALAAGVPPKTARFVEPNSEHYYFINQETINLYTESILMPESYVITDTLPIGVTIKGALQDVLTLYNLDGQILELSEEEIAYNAKNRELTVTISKENTMNIHKKAAENAFKGRDFSLRVKASVVDKSDETSSAVMTNSAKVKFVYAAESDMEEKLTNKVQTRLKEATVNVTLTKIAEGNVALDGAEFGLFTDKTVSTAKYITKATDKTGKLQFENVIPGQYWLKETKTPTGFQTMEPRQVTITTTGEMTATGISNNQITNKLKPIQIFLEKIDSNAQALSGAVFKLVNQATKQEYPFVATKEAGKYVLENCPTGSYKLIEEQAPAGYEKISDAIGTLKITDTGEITYSLKGATVDKTKDTIKVNLPKVQNHLKKFDLTLVKKDAATEKTLTGVVFTLFDETGTQEISTKSTDAHGKLTFTGLLTAGKTYHLREVAPLAGYLPLNYDFIIKVANNGEISVTYNNKDWDYTSDNSATGDTNNFIALIIKNQARGSLPNTGGNGHHPFQLLGLGAIFVAGILGCCYQLKIRQKDAS</sequence>
<keyword evidence="2" id="KW-0964">Secreted</keyword>
<evidence type="ECO:0000313" key="8">
    <source>
        <dbReference type="Proteomes" id="UP000664256"/>
    </source>
</evidence>
<reference evidence="7 8" key="1">
    <citation type="submission" date="2021-03" db="EMBL/GenBank/DDBJ databases">
        <title>Enterococcal diversity collection.</title>
        <authorList>
            <person name="Gilmore M.S."/>
            <person name="Schwartzman J."/>
            <person name="Van Tyne D."/>
            <person name="Martin M."/>
            <person name="Earl A.M."/>
            <person name="Manson A.L."/>
            <person name="Straub T."/>
            <person name="Salamzade R."/>
            <person name="Saavedra J."/>
            <person name="Lebreton F."/>
            <person name="Prichula J."/>
            <person name="Schaufler K."/>
            <person name="Gaca A."/>
            <person name="Sgardioli B."/>
            <person name="Wagenaar J."/>
            <person name="Strong T."/>
        </authorList>
    </citation>
    <scope>NUCLEOTIDE SEQUENCE [LARGE SCALE GENOMIC DNA]</scope>
    <source>
        <strain evidence="7 8">MJM12</strain>
    </source>
</reference>
<dbReference type="PANTHER" id="PTHR36108">
    <property type="entry name" value="COLOSSIN-B-RELATED"/>
    <property type="match status" value="1"/>
</dbReference>
<name>A0ABS3HAA1_9ENTE</name>
<dbReference type="InterPro" id="IPR041033">
    <property type="entry name" value="SpaA_PFL_dom_1"/>
</dbReference>
<dbReference type="RefSeq" id="WP_206904401.1">
    <property type="nucleotide sequence ID" value="NZ_JAFLVT010000017.1"/>
</dbReference>
<feature type="domain" description="SpaA-like prealbumin fold" evidence="6">
    <location>
        <begin position="987"/>
        <end position="1074"/>
    </location>
</feature>
<dbReference type="SUPFAM" id="SSF49478">
    <property type="entry name" value="Cna protein B-type domain"/>
    <property type="match status" value="3"/>
</dbReference>
<dbReference type="Pfam" id="PF17802">
    <property type="entry name" value="SpaA"/>
    <property type="match status" value="3"/>
</dbReference>
<evidence type="ECO:0000256" key="3">
    <source>
        <dbReference type="ARBA" id="ARBA00022729"/>
    </source>
</evidence>
<organism evidence="7 8">
    <name type="scientific">Candidatus Enterococcus myersii</name>
    <dbReference type="NCBI Taxonomy" id="2815322"/>
    <lineage>
        <taxon>Bacteria</taxon>
        <taxon>Bacillati</taxon>
        <taxon>Bacillota</taxon>
        <taxon>Bacilli</taxon>
        <taxon>Lactobacillales</taxon>
        <taxon>Enterococcaceae</taxon>
        <taxon>Enterococcus</taxon>
    </lineage>
</organism>
<feature type="region of interest" description="Disordered" evidence="4">
    <location>
        <begin position="183"/>
        <end position="207"/>
    </location>
</feature>
<protein>
    <recommendedName>
        <fullName evidence="6">SpaA-like prealbumin fold domain-containing protein</fullName>
    </recommendedName>
</protein>
<keyword evidence="5" id="KW-0812">Transmembrane</keyword>
<feature type="domain" description="SpaA-like prealbumin fold" evidence="6">
    <location>
        <begin position="877"/>
        <end position="960"/>
    </location>
</feature>
<dbReference type="Gene3D" id="2.60.40.10">
    <property type="entry name" value="Immunoglobulins"/>
    <property type="match status" value="3"/>
</dbReference>
<feature type="transmembrane region" description="Helical" evidence="5">
    <location>
        <begin position="1115"/>
        <end position="1135"/>
    </location>
</feature>
<evidence type="ECO:0000256" key="2">
    <source>
        <dbReference type="ARBA" id="ARBA00022525"/>
    </source>
</evidence>
<dbReference type="PANTHER" id="PTHR36108:SF13">
    <property type="entry name" value="COLOSSIN-B-RELATED"/>
    <property type="match status" value="1"/>
</dbReference>
<evidence type="ECO:0000256" key="1">
    <source>
        <dbReference type="ARBA" id="ARBA00007257"/>
    </source>
</evidence>
<dbReference type="InterPro" id="IPR013783">
    <property type="entry name" value="Ig-like_fold"/>
</dbReference>